<dbReference type="Pfam" id="PF01835">
    <property type="entry name" value="MG2"/>
    <property type="match status" value="1"/>
</dbReference>
<dbReference type="InterPro" id="IPR051802">
    <property type="entry name" value="YfhM-like"/>
</dbReference>
<proteinExistence type="inferred from homology"/>
<dbReference type="InterPro" id="IPR008930">
    <property type="entry name" value="Terpenoid_cyclase/PrenylTrfase"/>
</dbReference>
<dbReference type="SUPFAM" id="SSF48239">
    <property type="entry name" value="Terpenoid cyclases/Protein prenyltransferases"/>
    <property type="match status" value="1"/>
</dbReference>
<feature type="region of interest" description="Disordered" evidence="2">
    <location>
        <begin position="1405"/>
        <end position="1436"/>
    </location>
</feature>
<dbReference type="Pfam" id="PF17973">
    <property type="entry name" value="bMG10"/>
    <property type="match status" value="1"/>
</dbReference>
<dbReference type="Pfam" id="PF11974">
    <property type="entry name" value="bMG3"/>
    <property type="match status" value="1"/>
</dbReference>
<gene>
    <name evidence="5" type="ORF">ACFOY1_03145</name>
</gene>
<dbReference type="Pfam" id="PF00207">
    <property type="entry name" value="A2M"/>
    <property type="match status" value="1"/>
</dbReference>
<evidence type="ECO:0000256" key="2">
    <source>
        <dbReference type="SAM" id="MobiDB-lite"/>
    </source>
</evidence>
<dbReference type="InterPro" id="IPR011625">
    <property type="entry name" value="A2M_N_BRD"/>
</dbReference>
<dbReference type="EMBL" id="JBHSBV010000001">
    <property type="protein sequence ID" value="MFC4199941.1"/>
    <property type="molecule type" value="Genomic_DNA"/>
</dbReference>
<dbReference type="InterPro" id="IPR002890">
    <property type="entry name" value="MG2"/>
</dbReference>
<dbReference type="PANTHER" id="PTHR40094:SF1">
    <property type="entry name" value="UBIQUITIN DOMAIN-CONTAINING PROTEIN"/>
    <property type="match status" value="1"/>
</dbReference>
<protein>
    <submittedName>
        <fullName evidence="5">Alpha-2-macroglobulin</fullName>
    </submittedName>
</protein>
<evidence type="ECO:0000259" key="4">
    <source>
        <dbReference type="SMART" id="SM01360"/>
    </source>
</evidence>
<evidence type="ECO:0000256" key="1">
    <source>
        <dbReference type="ARBA" id="ARBA00010556"/>
    </source>
</evidence>
<comment type="caution">
    <text evidence="5">The sequence shown here is derived from an EMBL/GenBank/DDBJ whole genome shotgun (WGS) entry which is preliminary data.</text>
</comment>
<dbReference type="InterPro" id="IPR001599">
    <property type="entry name" value="Macroglobln_a2"/>
</dbReference>
<feature type="domain" description="Alpha-2-macroglobulin bait region" evidence="3">
    <location>
        <begin position="1067"/>
        <end position="1251"/>
    </location>
</feature>
<dbReference type="InterPro" id="IPR041246">
    <property type="entry name" value="Bact_MG10"/>
</dbReference>
<evidence type="ECO:0000313" key="5">
    <source>
        <dbReference type="EMBL" id="MFC4199941.1"/>
    </source>
</evidence>
<organism evidence="5 6">
    <name type="scientific">Candidimonas humi</name>
    <dbReference type="NCBI Taxonomy" id="683355"/>
    <lineage>
        <taxon>Bacteria</taxon>
        <taxon>Pseudomonadati</taxon>
        <taxon>Pseudomonadota</taxon>
        <taxon>Betaproteobacteria</taxon>
        <taxon>Burkholderiales</taxon>
        <taxon>Alcaligenaceae</taxon>
        <taxon>Candidimonas</taxon>
    </lineage>
</organism>
<feature type="compositionally biased region" description="Low complexity" evidence="2">
    <location>
        <begin position="1420"/>
        <end position="1435"/>
    </location>
</feature>
<sequence length="2039" mass="219968">MLGLRMLARTPRRPRAFGLSPRRGGGHGGKSAWASRLLAFGLLWAASGAWAAQVAQFFPQGTVARVESVKVSFDAPVVAFGSAQAPAPFDLQCDDASVAGSGRWLDARRWTYVFTHPPGPGVQCQAKLRPDFRALDGKPLSGRTQFSFATGGPVVLSVRPDANVIDEDQVFIVRFNGAVKPESVQAGTWCLAQGLGEAIPVRLVGGEQRKTILKAAYIDKDSWNDAAIQVLQCKRRLPPQAKFQLRVGPGVQAVSGVASTQAAVSNYTVRPPFKATFSCQRENARAACTPVLPISLDFNANLSYADAQKIRLKTPAGERSPVPDEQSAHEGLTMGVRFAGPFPENAQMSIELPAGLKDDAGRPLSNASEFPLQVRTAAFPPLVKFAAAPFGVIERFANAPQGGSDDDYPAAVPLTLRSVEQDLAARDLKVPAGTVSDYEPQSDVDVLHWYARMRRLNEASWSPAQLRAIMADQEPQPDKAASTDMRELPVIEGLPGVRTLALPQPEKGATRPFEVIGVPVAPGFHVLEVKSARLGAALIAPEKPMYVRTSALVTNLAVHLKRGRDDTLVWVTTLDQGKVVPDAAVAVRDCSGHLLAEGKTDAQGVWHDLEALHAQSYCRDTGLSGLFVTARIPAGHPLARGKADFAFVFSDWDQGIESWRFNVPTDTSPRPTVAAHTVFDRTLLRVGETVSMKHFIRELTRGGMKVPDDADLPDTLLIQHSGSGQEYRQSLHWVHTPGGGAYAQSSFAIPPAAKQGEYGVSLVRSGKGRGAQSRRWFSGMFRVESFKLPVLTGSLKISDDKGATTLVAPSRLAADVQLAYVSGGPAGQLPVSLSGVARYRSVSFPGYEDYSFYPPRPVSTAEQNGEPDAESADESQTLFLNKRRLVLDAQGGGRLDIDALPAFDRPKDLVFEASFADPNGEIQTLSQTVPVWPAAVLAGIRADDWVQAGKPVGVRTVALDTAGRPQAGAAITVQARRIMTYSARKRMVGGYYSYDNHTEVQQLGTVCQGKTDARGEFRCSAQVKGPGSIELVASVTDAQGRVARAGASTWVLGADELWFGGQNDDRIDIIPEKKSYRPGETASFQVRMPFREATALVAVEREGVLDTRVVHLQGNNPTVRLPVQAQWGPNVYVSVLALRGRLREVPWYSFFTWGWRQPRAWYRQYSQHDREPYQPATALIDLSKPAFRYGLAEIKVSDSREQLVVKVSTDKKTYQVRGKAQVSIQVSLPDGSPAANGEVAFAAVDQALLELMPNDSWDLLGAMRRRRNYGVQTATAQMQVVGRRHYGRKALPAGGGGGKSPTRELLNTLLLWKPAVQLDKDGKASITVPLNDAITRFKLVAVADYGAERFGTGSASIASTQDLQLIPGLPALVRGGDRYEAMVTVRNTTTHAMDVEVHASYAGERNAASGPGASAGQRPQAAKGQGQDTGAAAGQSLPARTVHVAAGAAGIVHWMLQAPPARGTGAAEQLQWDLQARELGAAAPARDHLRIAQTLIAAVPVTAQQATLLAVDAQHPPVALPVAVPPGALTSPDGRALGGLDVTLQSTLAGGLPGVRQWFERYPYTCLEQLTSTALGLRSAQRWQTLQQRIASYVDADGLLSYFPGMRYGSEVLTAYVLSATSEAQALGLPYKLPDNVLQSMRQGLLAFVQGKIQRRSWAPQRDLDERKLLALEALSRIGAVTPSLLDSIAIAPDRWPTSAVIDWLAVLQRVPAIPGRAAKLQKATQVLRARLLDRGTEMVFPNDPDNDWWWLMVNPEVNLAKLMLTVIGQPGWEQDVPRMAQGLLHAQHRGAWSTTTANLLGSLAIQKFAQHYETTPVSGRVGVRMTTQPAGATVDWNALPAKDGVRSKELLIPWAAASDSLLIEPQGKGQGWATVRSMAAVPVSRPLMAGFAVTRKVSAVSQAKPGVWSRGDVYRVQIEVVAKTPGTWVVVNDPVPAGATILGSGLGRDSAIAAQPSDAAEQTAAWPSFVERGFDSYRAYYEYLPQGKSLVEYTVRLNTPGQFQLPPTRVEAMYQPDVFGVLPNNRPLDVQVGADDAR</sequence>
<dbReference type="Pfam" id="PF07703">
    <property type="entry name" value="A2M_BRD"/>
    <property type="match status" value="1"/>
</dbReference>
<keyword evidence="6" id="KW-1185">Reference proteome</keyword>
<name>A0ABV8NUE1_9BURK</name>
<feature type="domain" description="Alpha-2-macroglobulin" evidence="4">
    <location>
        <begin position="1309"/>
        <end position="1399"/>
    </location>
</feature>
<dbReference type="SMART" id="SM01360">
    <property type="entry name" value="A2M"/>
    <property type="match status" value="1"/>
</dbReference>
<comment type="similarity">
    <text evidence="1">Belongs to the protease inhibitor I39 (alpha-2-macroglobulin) family. Bacterial alpha-2-macroglobulin subfamily.</text>
</comment>
<reference evidence="6" key="1">
    <citation type="journal article" date="2019" name="Int. J. Syst. Evol. Microbiol.">
        <title>The Global Catalogue of Microorganisms (GCM) 10K type strain sequencing project: providing services to taxonomists for standard genome sequencing and annotation.</title>
        <authorList>
            <consortium name="The Broad Institute Genomics Platform"/>
            <consortium name="The Broad Institute Genome Sequencing Center for Infectious Disease"/>
            <person name="Wu L."/>
            <person name="Ma J."/>
        </authorList>
    </citation>
    <scope>NUCLEOTIDE SEQUENCE [LARGE SCALE GENOMIC DNA]</scope>
    <source>
        <strain evidence="6">LMG 24813</strain>
    </source>
</reference>
<dbReference type="PANTHER" id="PTHR40094">
    <property type="entry name" value="ALPHA-2-MACROGLOBULIN HOMOLOG"/>
    <property type="match status" value="1"/>
</dbReference>
<evidence type="ECO:0000259" key="3">
    <source>
        <dbReference type="SMART" id="SM01359"/>
    </source>
</evidence>
<dbReference type="SMART" id="SM01359">
    <property type="entry name" value="A2M_N_2"/>
    <property type="match status" value="1"/>
</dbReference>
<feature type="region of interest" description="Disordered" evidence="2">
    <location>
        <begin position="855"/>
        <end position="874"/>
    </location>
</feature>
<dbReference type="InterPro" id="IPR021868">
    <property type="entry name" value="Alpha_2_Macroglob_MG3"/>
</dbReference>
<evidence type="ECO:0000313" key="6">
    <source>
        <dbReference type="Proteomes" id="UP001595848"/>
    </source>
</evidence>
<dbReference type="RefSeq" id="WP_246600853.1">
    <property type="nucleotide sequence ID" value="NZ_JAHTBN010000013.1"/>
</dbReference>
<dbReference type="Gene3D" id="1.50.10.20">
    <property type="match status" value="1"/>
</dbReference>
<dbReference type="Proteomes" id="UP001595848">
    <property type="component" value="Unassembled WGS sequence"/>
</dbReference>
<accession>A0ABV8NUE1</accession>